<organism evidence="1 2">
    <name type="scientific">Araneus ventricosus</name>
    <name type="common">Orbweaver spider</name>
    <name type="synonym">Epeira ventricosa</name>
    <dbReference type="NCBI Taxonomy" id="182803"/>
    <lineage>
        <taxon>Eukaryota</taxon>
        <taxon>Metazoa</taxon>
        <taxon>Ecdysozoa</taxon>
        <taxon>Arthropoda</taxon>
        <taxon>Chelicerata</taxon>
        <taxon>Arachnida</taxon>
        <taxon>Araneae</taxon>
        <taxon>Araneomorphae</taxon>
        <taxon>Entelegynae</taxon>
        <taxon>Araneoidea</taxon>
        <taxon>Araneidae</taxon>
        <taxon>Araneus</taxon>
    </lineage>
</organism>
<comment type="caution">
    <text evidence="1">The sequence shown here is derived from an EMBL/GenBank/DDBJ whole genome shotgun (WGS) entry which is preliminary data.</text>
</comment>
<dbReference type="AlphaFoldDB" id="A0A4Y2JYG7"/>
<feature type="non-terminal residue" evidence="1">
    <location>
        <position position="58"/>
    </location>
</feature>
<evidence type="ECO:0000313" key="1">
    <source>
        <dbReference type="EMBL" id="GBM95140.1"/>
    </source>
</evidence>
<name>A0A4Y2JYG7_ARAVE</name>
<protein>
    <submittedName>
        <fullName evidence="1">Uncharacterized protein</fullName>
    </submittedName>
</protein>
<reference evidence="1 2" key="1">
    <citation type="journal article" date="2019" name="Sci. Rep.">
        <title>Orb-weaving spider Araneus ventricosus genome elucidates the spidroin gene catalogue.</title>
        <authorList>
            <person name="Kono N."/>
            <person name="Nakamura H."/>
            <person name="Ohtoshi R."/>
            <person name="Moran D.A.P."/>
            <person name="Shinohara A."/>
            <person name="Yoshida Y."/>
            <person name="Fujiwara M."/>
            <person name="Mori M."/>
            <person name="Tomita M."/>
            <person name="Arakawa K."/>
        </authorList>
    </citation>
    <scope>NUCLEOTIDE SEQUENCE [LARGE SCALE GENOMIC DNA]</scope>
</reference>
<gene>
    <name evidence="1" type="ORF">AVEN_249008_1</name>
</gene>
<proteinExistence type="predicted"/>
<accession>A0A4Y2JYG7</accession>
<evidence type="ECO:0000313" key="2">
    <source>
        <dbReference type="Proteomes" id="UP000499080"/>
    </source>
</evidence>
<dbReference type="Proteomes" id="UP000499080">
    <property type="component" value="Unassembled WGS sequence"/>
</dbReference>
<dbReference type="EMBL" id="BGPR01004034">
    <property type="protein sequence ID" value="GBM95140.1"/>
    <property type="molecule type" value="Genomic_DNA"/>
</dbReference>
<sequence length="58" mass="5798">MRFCGLVLQMGAPVQLVIDMDTQSPSTNVAIDGPRVVSAGLASPSTNVAVDGPGVVSA</sequence>
<keyword evidence="2" id="KW-1185">Reference proteome</keyword>